<keyword evidence="4 8" id="KW-0297">G-protein coupled receptor</keyword>
<dbReference type="EMBL" id="DS469594">
    <property type="protein sequence ID" value="EDO40231.1"/>
    <property type="molecule type" value="Genomic_DNA"/>
</dbReference>
<evidence type="ECO:0000256" key="5">
    <source>
        <dbReference type="ARBA" id="ARBA00023136"/>
    </source>
</evidence>
<feature type="transmembrane region" description="Helical" evidence="9">
    <location>
        <begin position="12"/>
        <end position="33"/>
    </location>
</feature>
<keyword evidence="12" id="KW-1185">Reference proteome</keyword>
<dbReference type="SUPFAM" id="SSF81321">
    <property type="entry name" value="Family A G protein-coupled receptor-like"/>
    <property type="match status" value="1"/>
</dbReference>
<feature type="transmembrane region" description="Helical" evidence="9">
    <location>
        <begin position="222"/>
        <end position="246"/>
    </location>
</feature>
<name>A7S7P5_NEMVE</name>
<sequence>MRDSDGLRIFKLLCYAIVFLVGATGNSMVVWLVAKRRLRARYNYFLANLAIADLAVVTINLPFRLAYQENRYQWPFGYALCKFIPPLTYTFTTASSAFLLAVSLERYRAVVHPLRGKVTTKQLKLTVLAIWVLSFLVTFPLNTYMSTAEKGGKVVCTDAWPTRHLEQVYFVLLFLIQFAFPLLVMLVVYLKIIVTMRHNQLKSCNHRASMTIRKRNTRVIRMLLAVVFSYFICVMPYSTFLVLSVFNREGPVALKTFLVLMALANSMVNPLLYGALNRQFRLGY</sequence>
<dbReference type="eggNOG" id="KOG4219">
    <property type="taxonomic scope" value="Eukaryota"/>
</dbReference>
<dbReference type="Pfam" id="PF00001">
    <property type="entry name" value="7tm_1"/>
    <property type="match status" value="1"/>
</dbReference>
<dbReference type="PRINTS" id="PR00237">
    <property type="entry name" value="GPCRRHODOPSN"/>
</dbReference>
<accession>A7S7P5</accession>
<gene>
    <name evidence="11" type="ORF">NEMVEDRAFT_v1g107948</name>
</gene>
<feature type="transmembrane region" description="Helical" evidence="9">
    <location>
        <begin position="45"/>
        <end position="63"/>
    </location>
</feature>
<evidence type="ECO:0000313" key="12">
    <source>
        <dbReference type="Proteomes" id="UP000001593"/>
    </source>
</evidence>
<feature type="transmembrane region" description="Helical" evidence="9">
    <location>
        <begin position="83"/>
        <end position="104"/>
    </location>
</feature>
<evidence type="ECO:0000256" key="9">
    <source>
        <dbReference type="SAM" id="Phobius"/>
    </source>
</evidence>
<dbReference type="InParanoid" id="A7S7P5"/>
<dbReference type="InterPro" id="IPR017452">
    <property type="entry name" value="GPCR_Rhodpsn_7TM"/>
</dbReference>
<feature type="domain" description="G-protein coupled receptors family 1 profile" evidence="10">
    <location>
        <begin position="25"/>
        <end position="273"/>
    </location>
</feature>
<dbReference type="PANTHER" id="PTHR45695">
    <property type="entry name" value="LEUCOKININ RECEPTOR-RELATED"/>
    <property type="match status" value="1"/>
</dbReference>
<protein>
    <recommendedName>
        <fullName evidence="10">G-protein coupled receptors family 1 profile domain-containing protein</fullName>
    </recommendedName>
</protein>
<dbReference type="PANTHER" id="PTHR45695:SF9">
    <property type="entry name" value="LEUCOKININ RECEPTOR"/>
    <property type="match status" value="1"/>
</dbReference>
<dbReference type="PhylomeDB" id="A7S7P5"/>
<feature type="transmembrane region" description="Helical" evidence="9">
    <location>
        <begin position="125"/>
        <end position="145"/>
    </location>
</feature>
<dbReference type="PROSITE" id="PS00237">
    <property type="entry name" value="G_PROTEIN_RECEP_F1_1"/>
    <property type="match status" value="1"/>
</dbReference>
<evidence type="ECO:0000256" key="4">
    <source>
        <dbReference type="ARBA" id="ARBA00023040"/>
    </source>
</evidence>
<evidence type="ECO:0000256" key="8">
    <source>
        <dbReference type="RuleBase" id="RU000688"/>
    </source>
</evidence>
<evidence type="ECO:0000256" key="6">
    <source>
        <dbReference type="ARBA" id="ARBA00023170"/>
    </source>
</evidence>
<comment type="similarity">
    <text evidence="8">Belongs to the G-protein coupled receptor 1 family.</text>
</comment>
<keyword evidence="3 9" id="KW-1133">Transmembrane helix</keyword>
<feature type="transmembrane region" description="Helical" evidence="9">
    <location>
        <begin position="252"/>
        <end position="276"/>
    </location>
</feature>
<dbReference type="OMA" id="AYQENRY"/>
<keyword evidence="6 8" id="KW-0675">Receptor</keyword>
<comment type="subcellular location">
    <subcellularLocation>
        <location evidence="1">Membrane</location>
        <topology evidence="1">Multi-pass membrane protein</topology>
    </subcellularLocation>
</comment>
<organism evidence="11 12">
    <name type="scientific">Nematostella vectensis</name>
    <name type="common">Starlet sea anemone</name>
    <dbReference type="NCBI Taxonomy" id="45351"/>
    <lineage>
        <taxon>Eukaryota</taxon>
        <taxon>Metazoa</taxon>
        <taxon>Cnidaria</taxon>
        <taxon>Anthozoa</taxon>
        <taxon>Hexacorallia</taxon>
        <taxon>Actiniaria</taxon>
        <taxon>Edwardsiidae</taxon>
        <taxon>Nematostella</taxon>
    </lineage>
</organism>
<evidence type="ECO:0000256" key="7">
    <source>
        <dbReference type="ARBA" id="ARBA00023224"/>
    </source>
</evidence>
<dbReference type="STRING" id="45351.A7S7P5"/>
<evidence type="ECO:0000259" key="10">
    <source>
        <dbReference type="PROSITE" id="PS50262"/>
    </source>
</evidence>
<dbReference type="AlphaFoldDB" id="A7S7P5"/>
<dbReference type="InterPro" id="IPR000276">
    <property type="entry name" value="GPCR_Rhodpsn"/>
</dbReference>
<dbReference type="PROSITE" id="PS50262">
    <property type="entry name" value="G_PROTEIN_RECEP_F1_2"/>
    <property type="match status" value="1"/>
</dbReference>
<reference evidence="11 12" key="1">
    <citation type="journal article" date="2007" name="Science">
        <title>Sea anemone genome reveals ancestral eumetazoan gene repertoire and genomic organization.</title>
        <authorList>
            <person name="Putnam N.H."/>
            <person name="Srivastava M."/>
            <person name="Hellsten U."/>
            <person name="Dirks B."/>
            <person name="Chapman J."/>
            <person name="Salamov A."/>
            <person name="Terry A."/>
            <person name="Shapiro H."/>
            <person name="Lindquist E."/>
            <person name="Kapitonov V.V."/>
            <person name="Jurka J."/>
            <person name="Genikhovich G."/>
            <person name="Grigoriev I.V."/>
            <person name="Lucas S.M."/>
            <person name="Steele R.E."/>
            <person name="Finnerty J.R."/>
            <person name="Technau U."/>
            <person name="Martindale M.Q."/>
            <person name="Rokhsar D.S."/>
        </authorList>
    </citation>
    <scope>NUCLEOTIDE SEQUENCE [LARGE SCALE GENOMIC DNA]</scope>
    <source>
        <strain evidence="12">CH2 X CH6</strain>
    </source>
</reference>
<feature type="transmembrane region" description="Helical" evidence="9">
    <location>
        <begin position="168"/>
        <end position="190"/>
    </location>
</feature>
<feature type="non-terminal residue" evidence="11">
    <location>
        <position position="284"/>
    </location>
</feature>
<evidence type="ECO:0000313" key="11">
    <source>
        <dbReference type="EMBL" id="EDO40231.1"/>
    </source>
</evidence>
<evidence type="ECO:0000256" key="1">
    <source>
        <dbReference type="ARBA" id="ARBA00004141"/>
    </source>
</evidence>
<keyword evidence="7 8" id="KW-0807">Transducer</keyword>
<evidence type="ECO:0000256" key="2">
    <source>
        <dbReference type="ARBA" id="ARBA00022692"/>
    </source>
</evidence>
<dbReference type="Proteomes" id="UP000001593">
    <property type="component" value="Unassembled WGS sequence"/>
</dbReference>
<dbReference type="Gene3D" id="1.20.1070.10">
    <property type="entry name" value="Rhodopsin 7-helix transmembrane proteins"/>
    <property type="match status" value="1"/>
</dbReference>
<dbReference type="HOGENOM" id="CLU_009579_6_1_1"/>
<dbReference type="GO" id="GO:0016020">
    <property type="term" value="C:membrane"/>
    <property type="evidence" value="ECO:0007669"/>
    <property type="project" value="UniProtKB-SubCell"/>
</dbReference>
<proteinExistence type="inferred from homology"/>
<keyword evidence="2 8" id="KW-0812">Transmembrane</keyword>
<evidence type="ECO:0000256" key="3">
    <source>
        <dbReference type="ARBA" id="ARBA00022989"/>
    </source>
</evidence>
<dbReference type="CDD" id="cd00637">
    <property type="entry name" value="7tm_classA_rhodopsin-like"/>
    <property type="match status" value="1"/>
</dbReference>
<dbReference type="GO" id="GO:0004930">
    <property type="term" value="F:G protein-coupled receptor activity"/>
    <property type="evidence" value="ECO:0007669"/>
    <property type="project" value="UniProtKB-KW"/>
</dbReference>
<keyword evidence="5 9" id="KW-0472">Membrane</keyword>